<comment type="caution">
    <text evidence="2">The sequence shown here is derived from an EMBL/GenBank/DDBJ whole genome shotgun (WGS) entry which is preliminary data.</text>
</comment>
<keyword evidence="3" id="KW-1185">Reference proteome</keyword>
<evidence type="ECO:0000256" key="1">
    <source>
        <dbReference type="SAM" id="MobiDB-lite"/>
    </source>
</evidence>
<accession>A0ABW6GRG2</accession>
<dbReference type="RefSeq" id="WP_380563952.1">
    <property type="nucleotide sequence ID" value="NZ_JBHYPX010000058.1"/>
</dbReference>
<feature type="region of interest" description="Disordered" evidence="1">
    <location>
        <begin position="1"/>
        <end position="28"/>
    </location>
</feature>
<evidence type="ECO:0000313" key="2">
    <source>
        <dbReference type="EMBL" id="MFE1355348.1"/>
    </source>
</evidence>
<reference evidence="2 3" key="1">
    <citation type="submission" date="2024-09" db="EMBL/GenBank/DDBJ databases">
        <title>The Natural Products Discovery Center: Release of the First 8490 Sequenced Strains for Exploring Actinobacteria Biosynthetic Diversity.</title>
        <authorList>
            <person name="Kalkreuter E."/>
            <person name="Kautsar S.A."/>
            <person name="Yang D."/>
            <person name="Bader C.D."/>
            <person name="Teijaro C.N."/>
            <person name="Fluegel L."/>
            <person name="Davis C.M."/>
            <person name="Simpson J.R."/>
            <person name="Lauterbach L."/>
            <person name="Steele A.D."/>
            <person name="Gui C."/>
            <person name="Meng S."/>
            <person name="Li G."/>
            <person name="Viehrig K."/>
            <person name="Ye F."/>
            <person name="Su P."/>
            <person name="Kiefer A.F."/>
            <person name="Nichols A."/>
            <person name="Cepeda A.J."/>
            <person name="Yan W."/>
            <person name="Fan B."/>
            <person name="Jiang Y."/>
            <person name="Adhikari A."/>
            <person name="Zheng C.-J."/>
            <person name="Schuster L."/>
            <person name="Cowan T.M."/>
            <person name="Smanski M.J."/>
            <person name="Chevrette M.G."/>
            <person name="De Carvalho L.P.S."/>
            <person name="Shen B."/>
        </authorList>
    </citation>
    <scope>NUCLEOTIDE SEQUENCE [LARGE SCALE GENOMIC DNA]</scope>
    <source>
        <strain evidence="2 3">NPDC058753</strain>
    </source>
</reference>
<feature type="region of interest" description="Disordered" evidence="1">
    <location>
        <begin position="54"/>
        <end position="76"/>
    </location>
</feature>
<organism evidence="2 3">
    <name type="scientific">Kitasatospora phosalacinea</name>
    <dbReference type="NCBI Taxonomy" id="2065"/>
    <lineage>
        <taxon>Bacteria</taxon>
        <taxon>Bacillati</taxon>
        <taxon>Actinomycetota</taxon>
        <taxon>Actinomycetes</taxon>
        <taxon>Kitasatosporales</taxon>
        <taxon>Streptomycetaceae</taxon>
        <taxon>Kitasatospora</taxon>
    </lineage>
</organism>
<sequence>MTAIRLAMPAEQRAAQQAEERDPEAGRWSQDQMLLAQIVDVLRIQHFDFLRANGAKGLKPPPPIPRPGGAGSKKPAALTAEGAEVLFNLINGAPA</sequence>
<name>A0ABW6GRG2_9ACTN</name>
<evidence type="ECO:0000313" key="3">
    <source>
        <dbReference type="Proteomes" id="UP001599542"/>
    </source>
</evidence>
<proteinExistence type="predicted"/>
<dbReference type="EMBL" id="JBHYPX010000058">
    <property type="protein sequence ID" value="MFE1355348.1"/>
    <property type="molecule type" value="Genomic_DNA"/>
</dbReference>
<dbReference type="Proteomes" id="UP001599542">
    <property type="component" value="Unassembled WGS sequence"/>
</dbReference>
<gene>
    <name evidence="2" type="ORF">ACFW6T_25480</name>
</gene>
<protein>
    <submittedName>
        <fullName evidence="2">Uncharacterized protein</fullName>
    </submittedName>
</protein>